<evidence type="ECO:0000313" key="1">
    <source>
        <dbReference type="EMBL" id="RSL39729.1"/>
    </source>
</evidence>
<proteinExistence type="predicted"/>
<comment type="caution">
    <text evidence="1">The sequence shown here is derived from an EMBL/GenBank/DDBJ whole genome shotgun (WGS) entry which is preliminary data.</text>
</comment>
<accession>A0A428NG79</accession>
<organism evidence="1 2">
    <name type="scientific">Fusarium duplospermum</name>
    <dbReference type="NCBI Taxonomy" id="1325734"/>
    <lineage>
        <taxon>Eukaryota</taxon>
        <taxon>Fungi</taxon>
        <taxon>Dikarya</taxon>
        <taxon>Ascomycota</taxon>
        <taxon>Pezizomycotina</taxon>
        <taxon>Sordariomycetes</taxon>
        <taxon>Hypocreomycetidae</taxon>
        <taxon>Hypocreales</taxon>
        <taxon>Nectriaceae</taxon>
        <taxon>Fusarium</taxon>
        <taxon>Fusarium solani species complex</taxon>
    </lineage>
</organism>
<name>A0A428NG79_9HYPO</name>
<dbReference type="AlphaFoldDB" id="A0A428NG79"/>
<protein>
    <submittedName>
        <fullName evidence="1">Uncharacterized protein</fullName>
    </submittedName>
</protein>
<dbReference type="Proteomes" id="UP000288168">
    <property type="component" value="Unassembled WGS sequence"/>
</dbReference>
<evidence type="ECO:0000313" key="2">
    <source>
        <dbReference type="Proteomes" id="UP000288168"/>
    </source>
</evidence>
<keyword evidence="2" id="KW-1185">Reference proteome</keyword>
<reference evidence="1 2" key="1">
    <citation type="submission" date="2017-06" db="EMBL/GenBank/DDBJ databases">
        <title>Comparative genomic analysis of Ambrosia Fusariam Clade fungi.</title>
        <authorList>
            <person name="Stajich J.E."/>
            <person name="Carrillo J."/>
            <person name="Kijimoto T."/>
            <person name="Eskalen A."/>
            <person name="O'Donnell K."/>
            <person name="Kasson M."/>
        </authorList>
    </citation>
    <scope>NUCLEOTIDE SEQUENCE [LARGE SCALE GENOMIC DNA]</scope>
    <source>
        <strain evidence="1 2">NRRL62584</strain>
    </source>
</reference>
<gene>
    <name evidence="1" type="ORF">CEP54_016269</name>
</gene>
<dbReference type="EMBL" id="NKCI01000588">
    <property type="protein sequence ID" value="RSL39729.1"/>
    <property type="molecule type" value="Genomic_DNA"/>
</dbReference>
<sequence>MSPGLQPDSDAAYCCKPRVTRKYDQYSLESYLESKLAKWVDDPTCPAKERGVLDKRFIKPDSTEASIKVARQASAAEPSPWEVLEEVAYGFITVDDDANVFENVLGAQLTDRWTYVTSDNIEIVYRNSVTVRRMVQENRRAGIASLVCRLNDWNDFMGKGGTNKTLTCGPRDLPDYLKQEWDSPEDEMPIHDGLKARDHDENAFAAKLIPRAKGEGKKRAIVVSVPNNGPNVPNRWVVWSQPYWQGDVLAQRNGGHTFYLLEFDPEDCTSATIVRSPQRNGQTTQGKL</sequence>